<dbReference type="InterPro" id="IPR017856">
    <property type="entry name" value="Integrase-like_N"/>
</dbReference>
<name>A0A1G2BRR0_9BACT</name>
<keyword evidence="4 6" id="KW-0238">DNA-binding</keyword>
<evidence type="ECO:0000313" key="10">
    <source>
        <dbReference type="Proteomes" id="UP000178109"/>
    </source>
</evidence>
<comment type="subcellular location">
    <subcellularLocation>
        <location evidence="6">Cytoplasm</location>
    </subcellularLocation>
</comment>
<dbReference type="SUPFAM" id="SSF75625">
    <property type="entry name" value="YebC-like"/>
    <property type="match status" value="1"/>
</dbReference>
<evidence type="ECO:0000313" key="9">
    <source>
        <dbReference type="EMBL" id="OGY91813.1"/>
    </source>
</evidence>
<dbReference type="Pfam" id="PF20772">
    <property type="entry name" value="TACO1_YebC_N"/>
    <property type="match status" value="1"/>
</dbReference>
<dbReference type="EMBL" id="MHKO01000036">
    <property type="protein sequence ID" value="OGY91813.1"/>
    <property type="molecule type" value="Genomic_DNA"/>
</dbReference>
<evidence type="ECO:0000259" key="7">
    <source>
        <dbReference type="Pfam" id="PF01709"/>
    </source>
</evidence>
<dbReference type="InterPro" id="IPR049083">
    <property type="entry name" value="TACO1_YebC_N"/>
</dbReference>
<keyword evidence="2 6" id="KW-0963">Cytoplasm</keyword>
<dbReference type="NCBIfam" id="NF009044">
    <property type="entry name" value="PRK12378.1"/>
    <property type="match status" value="1"/>
</dbReference>
<feature type="domain" description="TACO1/YebC-like second and third" evidence="7">
    <location>
        <begin position="83"/>
        <end position="237"/>
    </location>
</feature>
<evidence type="ECO:0000259" key="8">
    <source>
        <dbReference type="Pfam" id="PF20772"/>
    </source>
</evidence>
<dbReference type="AlphaFoldDB" id="A0A1G2BRR0"/>
<keyword evidence="3 6" id="KW-0805">Transcription regulation</keyword>
<dbReference type="Pfam" id="PF01709">
    <property type="entry name" value="Transcrip_reg"/>
    <property type="match status" value="1"/>
</dbReference>
<dbReference type="FunFam" id="1.10.10.200:FF:000002">
    <property type="entry name" value="Probable transcriptional regulatory protein CLM62_37755"/>
    <property type="match status" value="1"/>
</dbReference>
<dbReference type="PANTHER" id="PTHR12532">
    <property type="entry name" value="TRANSLATIONAL ACTIVATOR OF CYTOCHROME C OXIDASE 1"/>
    <property type="match status" value="1"/>
</dbReference>
<dbReference type="GO" id="GO:0005829">
    <property type="term" value="C:cytosol"/>
    <property type="evidence" value="ECO:0007669"/>
    <property type="project" value="TreeGrafter"/>
</dbReference>
<evidence type="ECO:0000256" key="6">
    <source>
        <dbReference type="HAMAP-Rule" id="MF_00693"/>
    </source>
</evidence>
<dbReference type="GO" id="GO:0006355">
    <property type="term" value="P:regulation of DNA-templated transcription"/>
    <property type="evidence" value="ECO:0007669"/>
    <property type="project" value="UniProtKB-UniRule"/>
</dbReference>
<accession>A0A1G2BRR0</accession>
<dbReference type="GO" id="GO:0003677">
    <property type="term" value="F:DNA binding"/>
    <property type="evidence" value="ECO:0007669"/>
    <property type="project" value="UniProtKB-UniRule"/>
</dbReference>
<comment type="similarity">
    <text evidence="1 6">Belongs to the TACO1 family.</text>
</comment>
<reference evidence="9 10" key="1">
    <citation type="journal article" date="2016" name="Nat. Commun.">
        <title>Thousands of microbial genomes shed light on interconnected biogeochemical processes in an aquifer system.</title>
        <authorList>
            <person name="Anantharaman K."/>
            <person name="Brown C.T."/>
            <person name="Hug L.A."/>
            <person name="Sharon I."/>
            <person name="Castelle C.J."/>
            <person name="Probst A.J."/>
            <person name="Thomas B.C."/>
            <person name="Singh A."/>
            <person name="Wilkins M.J."/>
            <person name="Karaoz U."/>
            <person name="Brodie E.L."/>
            <person name="Williams K.H."/>
            <person name="Hubbard S.S."/>
            <person name="Banfield J.F."/>
        </authorList>
    </citation>
    <scope>NUCLEOTIDE SEQUENCE [LARGE SCALE GENOMIC DNA]</scope>
</reference>
<dbReference type="HAMAP" id="MF_00693">
    <property type="entry name" value="Transcrip_reg_TACO1"/>
    <property type="match status" value="1"/>
</dbReference>
<comment type="caution">
    <text evidence="9">The sequence shown here is derived from an EMBL/GenBank/DDBJ whole genome shotgun (WGS) entry which is preliminary data.</text>
</comment>
<dbReference type="Gene3D" id="3.30.70.980">
    <property type="match status" value="2"/>
</dbReference>
<dbReference type="InterPro" id="IPR029072">
    <property type="entry name" value="YebC-like"/>
</dbReference>
<evidence type="ECO:0000256" key="5">
    <source>
        <dbReference type="ARBA" id="ARBA00023163"/>
    </source>
</evidence>
<evidence type="ECO:0000256" key="4">
    <source>
        <dbReference type="ARBA" id="ARBA00023125"/>
    </source>
</evidence>
<gene>
    <name evidence="9" type="ORF">A3H70_04885</name>
</gene>
<protein>
    <recommendedName>
        <fullName evidence="6">Probable transcriptional regulatory protein A3H70_04885</fullName>
    </recommendedName>
</protein>
<proteinExistence type="inferred from homology"/>
<feature type="domain" description="TACO1/YebC-like N-terminal" evidence="8">
    <location>
        <begin position="5"/>
        <end position="76"/>
    </location>
</feature>
<dbReference type="InterPro" id="IPR026564">
    <property type="entry name" value="Transcrip_reg_TACO1-like_dom3"/>
</dbReference>
<dbReference type="STRING" id="1798553.A3H70_04885"/>
<dbReference type="InterPro" id="IPR048300">
    <property type="entry name" value="TACO1_YebC-like_2nd/3rd_dom"/>
</dbReference>
<dbReference type="Proteomes" id="UP000178109">
    <property type="component" value="Unassembled WGS sequence"/>
</dbReference>
<evidence type="ECO:0000256" key="1">
    <source>
        <dbReference type="ARBA" id="ARBA00008724"/>
    </source>
</evidence>
<sequence>MSGHSKWKQIKNKKAASDAKKGAVFTRLIRNIILAAREGGGDANGNFKLATAIEQARAVNMPKDNIERAIKKGTGEDAGSELHEVLYEAYGPGGVAILIKAATDNLNRTISDVRHALQKNNGTLASGGAVAWNFAQKGVVRFSEVPANKEELELTAIDAGADDINEEEGGVVITTEIKNLQRLKEELAKKGFKSEYADIEFVPKNTVALDDGGQAKLETLTTAIDDLEDVQDYYTNAE</sequence>
<keyword evidence="5 6" id="KW-0804">Transcription</keyword>
<dbReference type="PANTHER" id="PTHR12532:SF6">
    <property type="entry name" value="TRANSCRIPTIONAL REGULATORY PROTEIN YEBC-RELATED"/>
    <property type="match status" value="1"/>
</dbReference>
<organism evidence="9 10">
    <name type="scientific">Candidatus Komeilibacteria bacterium RIFCSPLOWO2_02_FULL_48_11</name>
    <dbReference type="NCBI Taxonomy" id="1798553"/>
    <lineage>
        <taxon>Bacteria</taxon>
        <taxon>Candidatus Komeiliibacteriota</taxon>
    </lineage>
</organism>
<dbReference type="Gene3D" id="1.10.10.200">
    <property type="match status" value="1"/>
</dbReference>
<evidence type="ECO:0000256" key="2">
    <source>
        <dbReference type="ARBA" id="ARBA00022490"/>
    </source>
</evidence>
<dbReference type="NCBIfam" id="NF001030">
    <property type="entry name" value="PRK00110.1"/>
    <property type="match status" value="1"/>
</dbReference>
<evidence type="ECO:0000256" key="3">
    <source>
        <dbReference type="ARBA" id="ARBA00023015"/>
    </source>
</evidence>
<dbReference type="InterPro" id="IPR002876">
    <property type="entry name" value="Transcrip_reg_TACO1-like"/>
</dbReference>
<dbReference type="NCBIfam" id="TIGR01033">
    <property type="entry name" value="YebC/PmpR family DNA-binding transcriptional regulator"/>
    <property type="match status" value="1"/>
</dbReference>